<dbReference type="NCBIfam" id="NF028537">
    <property type="entry name" value="P_eth_NH2_trans"/>
    <property type="match status" value="1"/>
</dbReference>
<dbReference type="InterPro" id="IPR000917">
    <property type="entry name" value="Sulfatase_N"/>
</dbReference>
<evidence type="ECO:0000259" key="10">
    <source>
        <dbReference type="Pfam" id="PF08019"/>
    </source>
</evidence>
<keyword evidence="5 8" id="KW-0812">Transmembrane</keyword>
<keyword evidence="4 11" id="KW-0808">Transferase</keyword>
<evidence type="ECO:0000256" key="4">
    <source>
        <dbReference type="ARBA" id="ARBA00022679"/>
    </source>
</evidence>
<dbReference type="PANTHER" id="PTHR30443">
    <property type="entry name" value="INNER MEMBRANE PROTEIN"/>
    <property type="match status" value="1"/>
</dbReference>
<evidence type="ECO:0000256" key="1">
    <source>
        <dbReference type="ARBA" id="ARBA00004429"/>
    </source>
</evidence>
<keyword evidence="7 8" id="KW-0472">Membrane</keyword>
<dbReference type="InterPro" id="IPR012549">
    <property type="entry name" value="EptA-like_N"/>
</dbReference>
<feature type="domain" description="Sulfatase N-terminal" evidence="9">
    <location>
        <begin position="244"/>
        <end position="532"/>
    </location>
</feature>
<dbReference type="InterPro" id="IPR040423">
    <property type="entry name" value="PEA_transferase"/>
</dbReference>
<evidence type="ECO:0000256" key="2">
    <source>
        <dbReference type="ARBA" id="ARBA00022475"/>
    </source>
</evidence>
<keyword evidence="2" id="KW-1003">Cell membrane</keyword>
<evidence type="ECO:0000256" key="7">
    <source>
        <dbReference type="ARBA" id="ARBA00023136"/>
    </source>
</evidence>
<dbReference type="Gene3D" id="3.40.720.10">
    <property type="entry name" value="Alkaline Phosphatase, subunit A"/>
    <property type="match status" value="1"/>
</dbReference>
<feature type="transmembrane region" description="Helical" evidence="8">
    <location>
        <begin position="24"/>
        <end position="46"/>
    </location>
</feature>
<dbReference type="PANTHER" id="PTHR30443:SF0">
    <property type="entry name" value="PHOSPHOETHANOLAMINE TRANSFERASE EPTA"/>
    <property type="match status" value="1"/>
</dbReference>
<feature type="domain" description="Phosphoethanolamine transferase N-terminal" evidence="10">
    <location>
        <begin position="66"/>
        <end position="214"/>
    </location>
</feature>
<keyword evidence="3" id="KW-0997">Cell inner membrane</keyword>
<evidence type="ECO:0000256" key="5">
    <source>
        <dbReference type="ARBA" id="ARBA00022692"/>
    </source>
</evidence>
<dbReference type="SUPFAM" id="SSF53649">
    <property type="entry name" value="Alkaline phosphatase-like"/>
    <property type="match status" value="1"/>
</dbReference>
<feature type="transmembrane region" description="Helical" evidence="8">
    <location>
        <begin position="128"/>
        <end position="149"/>
    </location>
</feature>
<dbReference type="RefSeq" id="WP_232133900.1">
    <property type="nucleotide sequence ID" value="NZ_CP089507.1"/>
</dbReference>
<evidence type="ECO:0000256" key="8">
    <source>
        <dbReference type="SAM" id="Phobius"/>
    </source>
</evidence>
<comment type="subcellular location">
    <subcellularLocation>
        <location evidence="1">Cell inner membrane</location>
        <topology evidence="1">Multi-pass membrane protein</topology>
    </subcellularLocation>
</comment>
<keyword evidence="12" id="KW-1185">Reference proteome</keyword>
<reference evidence="11" key="1">
    <citation type="submission" date="2021-12" db="EMBL/GenBank/DDBJ databases">
        <authorList>
            <person name="Ulrich A."/>
        </authorList>
    </citation>
    <scope>NUCLEOTIDE SEQUENCE</scope>
    <source>
        <strain evidence="11">A1P009</strain>
    </source>
</reference>
<dbReference type="GO" id="GO:0016740">
    <property type="term" value="F:transferase activity"/>
    <property type="evidence" value="ECO:0007669"/>
    <property type="project" value="UniProtKB-KW"/>
</dbReference>
<name>A0ABS8U6D4_9GAMM</name>
<comment type="caution">
    <text evidence="11">The sequence shown here is derived from an EMBL/GenBank/DDBJ whole genome shotgun (WGS) entry which is preliminary data.</text>
</comment>
<evidence type="ECO:0000256" key="3">
    <source>
        <dbReference type="ARBA" id="ARBA00022519"/>
    </source>
</evidence>
<evidence type="ECO:0000256" key="6">
    <source>
        <dbReference type="ARBA" id="ARBA00022989"/>
    </source>
</evidence>
<accession>A0ABS8U6D4</accession>
<gene>
    <name evidence="11" type="ORF">LTT95_00105</name>
</gene>
<organism evidence="11 12">
    <name type="scientific">Luteimonas fraxinea</name>
    <dbReference type="NCBI Taxonomy" id="2901869"/>
    <lineage>
        <taxon>Bacteria</taxon>
        <taxon>Pseudomonadati</taxon>
        <taxon>Pseudomonadota</taxon>
        <taxon>Gammaproteobacteria</taxon>
        <taxon>Lysobacterales</taxon>
        <taxon>Lysobacteraceae</taxon>
        <taxon>Luteimonas</taxon>
    </lineage>
</organism>
<protein>
    <submittedName>
        <fullName evidence="11">Phosphoethanolamine transferase</fullName>
    </submittedName>
</protein>
<dbReference type="Pfam" id="PF08019">
    <property type="entry name" value="EptA_B_N"/>
    <property type="match status" value="1"/>
</dbReference>
<feature type="transmembrane region" description="Helical" evidence="8">
    <location>
        <begin position="86"/>
        <end position="108"/>
    </location>
</feature>
<evidence type="ECO:0000313" key="11">
    <source>
        <dbReference type="EMBL" id="MCD9095346.1"/>
    </source>
</evidence>
<dbReference type="InterPro" id="IPR017850">
    <property type="entry name" value="Alkaline_phosphatase_core_sf"/>
</dbReference>
<evidence type="ECO:0000313" key="12">
    <source>
        <dbReference type="Proteomes" id="UP001430360"/>
    </source>
</evidence>
<proteinExistence type="predicted"/>
<feature type="transmembrane region" description="Helical" evidence="8">
    <location>
        <begin position="58"/>
        <end position="79"/>
    </location>
</feature>
<evidence type="ECO:0000259" key="9">
    <source>
        <dbReference type="Pfam" id="PF00884"/>
    </source>
</evidence>
<keyword evidence="6 8" id="KW-1133">Transmembrane helix</keyword>
<dbReference type="Pfam" id="PF00884">
    <property type="entry name" value="Sulfatase"/>
    <property type="match status" value="1"/>
</dbReference>
<dbReference type="CDD" id="cd16017">
    <property type="entry name" value="LptA"/>
    <property type="match status" value="1"/>
</dbReference>
<dbReference type="Proteomes" id="UP001430360">
    <property type="component" value="Unassembled WGS sequence"/>
</dbReference>
<feature type="transmembrane region" description="Helical" evidence="8">
    <location>
        <begin position="161"/>
        <end position="181"/>
    </location>
</feature>
<dbReference type="EMBL" id="JAJQKU010000001">
    <property type="protein sequence ID" value="MCD9095346.1"/>
    <property type="molecule type" value="Genomic_DNA"/>
</dbReference>
<dbReference type="InterPro" id="IPR058130">
    <property type="entry name" value="PEA_transf_C"/>
</dbReference>
<reference evidence="11" key="2">
    <citation type="journal article" date="2022" name="Syst. Appl. Microbiol.">
        <title>Physiological and genomic characterisation of Luteimonas fraxinea sp. nov., a bacterial species associated with trees tolerant to ash dieback.</title>
        <authorList>
            <person name="Ulrich K."/>
            <person name="Becker R."/>
            <person name="Behrendt U."/>
            <person name="Kube M."/>
            <person name="Schneck V."/>
            <person name="Ulrich A."/>
        </authorList>
    </citation>
    <scope>NUCLEOTIDE SEQUENCE</scope>
    <source>
        <strain evidence="11">A1P009</strain>
    </source>
</reference>
<sequence length="554" mass="60200">MSARPWRGQLVQAQRSGWLTRPQVASESLLAGTCLYFVAICNVGFWQAAVHDGASPGLLASLCVAIFALHAFLFGFVAIGRALRPVLATLIVVTAIATFYMRHYAVLFDVEMILNVLHTDPAESRELLSPWLVLHVLLQAGPPLLVLAWVRVRPRPLRQAIAARAVFLGAMALLATIAVLLSSQGMFALMRSDHALRYRITPGNLVVSTVRALTEAPEPPPGQRLPIAADAARVSRPPGEKPRLLVLVVGETVRAQNWGLNGYARQTTPQLAQRDIVNFSDVQACGTSTEVSLPCMFSLQGRAHYDKAAIRAHESLLDVVARSGVDVRWRDNQSGCKGVCDGTGIEHTQASDAPALCEGDRCLDDILLTGLRERIDATPGDLMIVLHQLGNHGPNYFERYPAAYETFKPACHTAELSRCTPAQIANAYDNAIGYTDAFLARALDLVQQQQGHDAALLYVSDHGESLGEYGLYLHGAPYAIAPSQQLHVPMIAWVSSGLAADMDLDMRCLRARSGAPLSHDNLFHSVLGVFGVRTKAYAPDLDLFAPCRRTVALE</sequence>